<gene>
    <name evidence="10" type="ORF">H0185_07780</name>
</gene>
<dbReference type="InterPro" id="IPR020635">
    <property type="entry name" value="Tyr_kinase_cat_dom"/>
</dbReference>
<evidence type="ECO:0000256" key="5">
    <source>
        <dbReference type="ARBA" id="ARBA00022777"/>
    </source>
</evidence>
<evidence type="ECO:0000256" key="8">
    <source>
        <dbReference type="ARBA" id="ARBA00048679"/>
    </source>
</evidence>
<comment type="caution">
    <text evidence="10">The sequence shown here is derived from an EMBL/GenBank/DDBJ whole genome shotgun (WGS) entry which is preliminary data.</text>
</comment>
<comment type="catalytic activity">
    <reaction evidence="8">
        <text>L-seryl-[protein] + ATP = O-phospho-L-seryl-[protein] + ADP + H(+)</text>
        <dbReference type="Rhea" id="RHEA:17989"/>
        <dbReference type="Rhea" id="RHEA-COMP:9863"/>
        <dbReference type="Rhea" id="RHEA-COMP:11604"/>
        <dbReference type="ChEBI" id="CHEBI:15378"/>
        <dbReference type="ChEBI" id="CHEBI:29999"/>
        <dbReference type="ChEBI" id="CHEBI:30616"/>
        <dbReference type="ChEBI" id="CHEBI:83421"/>
        <dbReference type="ChEBI" id="CHEBI:456216"/>
        <dbReference type="EC" id="2.7.11.1"/>
    </reaction>
</comment>
<dbReference type="PANTHER" id="PTHR24363:SF0">
    <property type="entry name" value="SERINE_THREONINE KINASE LIKE DOMAIN CONTAINING 1"/>
    <property type="match status" value="1"/>
</dbReference>
<dbReference type="PANTHER" id="PTHR24363">
    <property type="entry name" value="SERINE/THREONINE PROTEIN KINASE"/>
    <property type="match status" value="1"/>
</dbReference>
<keyword evidence="11" id="KW-1185">Reference proteome</keyword>
<dbReference type="Gene3D" id="3.30.200.20">
    <property type="entry name" value="Phosphorylase Kinase, domain 1"/>
    <property type="match status" value="1"/>
</dbReference>
<dbReference type="Proteomes" id="UP000769780">
    <property type="component" value="Unassembled WGS sequence"/>
</dbReference>
<dbReference type="PROSITE" id="PS50011">
    <property type="entry name" value="PROTEIN_KINASE_DOM"/>
    <property type="match status" value="1"/>
</dbReference>
<accession>A0ABS7K3I4</accession>
<dbReference type="InterPro" id="IPR011009">
    <property type="entry name" value="Kinase-like_dom_sf"/>
</dbReference>
<keyword evidence="5 10" id="KW-0418">Kinase</keyword>
<dbReference type="SUPFAM" id="SSF56112">
    <property type="entry name" value="Protein kinase-like (PK-like)"/>
    <property type="match status" value="1"/>
</dbReference>
<evidence type="ECO:0000256" key="6">
    <source>
        <dbReference type="ARBA" id="ARBA00022840"/>
    </source>
</evidence>
<sequence>MFKSLILSCSDLFDVKFKAGDLIDDRYRAVKWLGTGGYGRSFLVEDLEQNELVVLKALRFHKRMSSRGRKGFILETDMLRSLDNASLPKVHSIGEANGVPYFTMDYINGKTFEQLIFSEGKRYEKSEVFRIGIELLQIIGYIHNQGIVHRDIRIPNVMVENNHQLKLIDFGLARRIGFSSGQQPRRVNNKMKDLSFQSDFYALGHFILFLLYSCYETEDRAKERSWEEELQLPLFIRSVLRRLLQLDEPYERWQDIQGDFFIILNS</sequence>
<dbReference type="SMART" id="SM00219">
    <property type="entry name" value="TyrKc"/>
    <property type="match status" value="1"/>
</dbReference>
<dbReference type="InterPro" id="IPR000719">
    <property type="entry name" value="Prot_kinase_dom"/>
</dbReference>
<evidence type="ECO:0000259" key="9">
    <source>
        <dbReference type="PROSITE" id="PS50011"/>
    </source>
</evidence>
<keyword evidence="3" id="KW-0808">Transferase</keyword>
<reference evidence="10 11" key="1">
    <citation type="submission" date="2020-07" db="EMBL/GenBank/DDBJ databases">
        <title>Fungal Genomes of the International Space Station.</title>
        <authorList>
            <person name="Seuylemezian A."/>
            <person name="Singh N.K."/>
            <person name="Wood J."/>
            <person name="Venkateswaran K."/>
        </authorList>
    </citation>
    <scope>NUCLEOTIDE SEQUENCE [LARGE SCALE GENOMIC DNA]</scope>
    <source>
        <strain evidence="10 11">PL-B2</strain>
    </source>
</reference>
<dbReference type="EC" id="2.7.11.1" evidence="1"/>
<feature type="domain" description="Protein kinase" evidence="9">
    <location>
        <begin position="27"/>
        <end position="266"/>
    </location>
</feature>
<comment type="catalytic activity">
    <reaction evidence="7">
        <text>L-threonyl-[protein] + ATP = O-phospho-L-threonyl-[protein] + ADP + H(+)</text>
        <dbReference type="Rhea" id="RHEA:46608"/>
        <dbReference type="Rhea" id="RHEA-COMP:11060"/>
        <dbReference type="Rhea" id="RHEA-COMP:11605"/>
        <dbReference type="ChEBI" id="CHEBI:15378"/>
        <dbReference type="ChEBI" id="CHEBI:30013"/>
        <dbReference type="ChEBI" id="CHEBI:30616"/>
        <dbReference type="ChEBI" id="CHEBI:61977"/>
        <dbReference type="ChEBI" id="CHEBI:456216"/>
        <dbReference type="EC" id="2.7.11.1"/>
    </reaction>
</comment>
<evidence type="ECO:0000256" key="7">
    <source>
        <dbReference type="ARBA" id="ARBA00047899"/>
    </source>
</evidence>
<evidence type="ECO:0000256" key="1">
    <source>
        <dbReference type="ARBA" id="ARBA00012513"/>
    </source>
</evidence>
<name>A0ABS7K3I4_9BACI</name>
<dbReference type="Gene3D" id="1.10.510.10">
    <property type="entry name" value="Transferase(Phosphotransferase) domain 1"/>
    <property type="match status" value="1"/>
</dbReference>
<dbReference type="EMBL" id="JACWFH010000008">
    <property type="protein sequence ID" value="MBY0096705.1"/>
    <property type="molecule type" value="Genomic_DNA"/>
</dbReference>
<evidence type="ECO:0000313" key="10">
    <source>
        <dbReference type="EMBL" id="MBY0096705.1"/>
    </source>
</evidence>
<evidence type="ECO:0000256" key="4">
    <source>
        <dbReference type="ARBA" id="ARBA00022741"/>
    </source>
</evidence>
<keyword evidence="4" id="KW-0547">Nucleotide-binding</keyword>
<evidence type="ECO:0000256" key="3">
    <source>
        <dbReference type="ARBA" id="ARBA00022679"/>
    </source>
</evidence>
<protein>
    <recommendedName>
        <fullName evidence="1">non-specific serine/threonine protein kinase</fullName>
        <ecNumber evidence="1">2.7.11.1</ecNumber>
    </recommendedName>
</protein>
<dbReference type="Pfam" id="PF00069">
    <property type="entry name" value="Pkinase"/>
    <property type="match status" value="1"/>
</dbReference>
<keyword evidence="2" id="KW-0723">Serine/threonine-protein kinase</keyword>
<dbReference type="RefSeq" id="WP_221872781.1">
    <property type="nucleotide sequence ID" value="NZ_JACWFH010000008.1"/>
</dbReference>
<proteinExistence type="predicted"/>
<keyword evidence="6" id="KW-0067">ATP-binding</keyword>
<dbReference type="GO" id="GO:0016301">
    <property type="term" value="F:kinase activity"/>
    <property type="evidence" value="ECO:0007669"/>
    <property type="project" value="UniProtKB-KW"/>
</dbReference>
<evidence type="ECO:0000313" key="11">
    <source>
        <dbReference type="Proteomes" id="UP000769780"/>
    </source>
</evidence>
<organism evidence="10 11">
    <name type="scientific">Mesobacillus maritimus</name>
    <dbReference type="NCBI Taxonomy" id="1643336"/>
    <lineage>
        <taxon>Bacteria</taxon>
        <taxon>Bacillati</taxon>
        <taxon>Bacillota</taxon>
        <taxon>Bacilli</taxon>
        <taxon>Bacillales</taxon>
        <taxon>Bacillaceae</taxon>
        <taxon>Mesobacillus</taxon>
    </lineage>
</organism>
<evidence type="ECO:0000256" key="2">
    <source>
        <dbReference type="ARBA" id="ARBA00022527"/>
    </source>
</evidence>